<protein>
    <submittedName>
        <fullName evidence="2">Bardet-Biedl syndrome 1 protein</fullName>
    </submittedName>
</protein>
<dbReference type="OrthoDB" id="63265at2759"/>
<dbReference type="AlphaFoldDB" id="A0A8T1W0H9"/>
<dbReference type="InterPro" id="IPR001810">
    <property type="entry name" value="F-box_dom"/>
</dbReference>
<sequence length="337" mass="37482">MGAPSSPPASAADLMTDDLVHYVAGFLSPSDLMAALQVNSWWSAMCASDVIWRRLCVTRWLLPRPERLQRSTGSSSFLELYLYLDRVRYLPRGKYTTKHQIVWGRGRDEGADVWMTVAHSSNCQILSTAGTPYIQLRVVVQNLRPRPLTVELQELEVRMKGGSEGAIFGVGPLANRPMGGDADAARTKRLAPVVLAMNGVDVPASLTSQRIELKMFDFAVLAVNVVCNGCEFEPDFLEACSALWVPIRRMGRCTSLSTCRCGLIPDCYHRGIIRVPVVDESMIWRHYDLVSNRFMVRSASIGVMPVLDTRSIEDVDQFSNLSGSPVSHFSKRKRSIS</sequence>
<dbReference type="Proteomes" id="UP000694044">
    <property type="component" value="Unassembled WGS sequence"/>
</dbReference>
<evidence type="ECO:0000313" key="2">
    <source>
        <dbReference type="EMBL" id="KAG7385683.1"/>
    </source>
</evidence>
<dbReference type="Pfam" id="PF12937">
    <property type="entry name" value="F-box-like"/>
    <property type="match status" value="1"/>
</dbReference>
<accession>A0A8T1W0H9</accession>
<gene>
    <name evidence="2" type="primary">BBS1_1</name>
    <name evidence="2" type="ORF">PHYPSEUDO_001137</name>
</gene>
<reference evidence="2" key="1">
    <citation type="submission" date="2021-02" db="EMBL/GenBank/DDBJ databases">
        <authorList>
            <person name="Palmer J.M."/>
        </authorList>
    </citation>
    <scope>NUCLEOTIDE SEQUENCE</scope>
    <source>
        <strain evidence="2">SCRP734</strain>
    </source>
</reference>
<dbReference type="EMBL" id="JAGDFM010000116">
    <property type="protein sequence ID" value="KAG7385683.1"/>
    <property type="molecule type" value="Genomic_DNA"/>
</dbReference>
<name>A0A8T1W0H9_9STRA</name>
<evidence type="ECO:0000259" key="1">
    <source>
        <dbReference type="Pfam" id="PF12937"/>
    </source>
</evidence>
<feature type="domain" description="F-box" evidence="1">
    <location>
        <begin position="18"/>
        <end position="57"/>
    </location>
</feature>
<comment type="caution">
    <text evidence="2">The sequence shown here is derived from an EMBL/GenBank/DDBJ whole genome shotgun (WGS) entry which is preliminary data.</text>
</comment>
<keyword evidence="3" id="KW-1185">Reference proteome</keyword>
<organism evidence="2 3">
    <name type="scientific">Phytophthora pseudosyringae</name>
    <dbReference type="NCBI Taxonomy" id="221518"/>
    <lineage>
        <taxon>Eukaryota</taxon>
        <taxon>Sar</taxon>
        <taxon>Stramenopiles</taxon>
        <taxon>Oomycota</taxon>
        <taxon>Peronosporomycetes</taxon>
        <taxon>Peronosporales</taxon>
        <taxon>Peronosporaceae</taxon>
        <taxon>Phytophthora</taxon>
    </lineage>
</organism>
<proteinExistence type="predicted"/>
<evidence type="ECO:0000313" key="3">
    <source>
        <dbReference type="Proteomes" id="UP000694044"/>
    </source>
</evidence>